<dbReference type="InterPro" id="IPR011989">
    <property type="entry name" value="ARM-like"/>
</dbReference>
<dbReference type="EMBL" id="BDQX01000196">
    <property type="protein sequence ID" value="GBG09111.1"/>
    <property type="molecule type" value="Genomic_DNA"/>
</dbReference>
<protein>
    <recommendedName>
        <fullName evidence="8">FAD-dependent oxidoreductase</fullName>
    </recommendedName>
</protein>
<dbReference type="GO" id="GO:0016491">
    <property type="term" value="F:oxidoreductase activity"/>
    <property type="evidence" value="ECO:0007669"/>
    <property type="project" value="UniProtKB-KW"/>
</dbReference>
<organism evidence="6 7">
    <name type="scientific">Paenibacillus agaridevorans</name>
    <dbReference type="NCBI Taxonomy" id="171404"/>
    <lineage>
        <taxon>Bacteria</taxon>
        <taxon>Bacillati</taxon>
        <taxon>Bacillota</taxon>
        <taxon>Bacilli</taxon>
        <taxon>Bacillales</taxon>
        <taxon>Paenibacillaceae</taxon>
        <taxon>Paenibacillus</taxon>
    </lineage>
</organism>
<dbReference type="Proteomes" id="UP000245202">
    <property type="component" value="Unassembled WGS sequence"/>
</dbReference>
<evidence type="ECO:0008006" key="8">
    <source>
        <dbReference type="Google" id="ProtNLM"/>
    </source>
</evidence>
<evidence type="ECO:0000313" key="7">
    <source>
        <dbReference type="Proteomes" id="UP000245202"/>
    </source>
</evidence>
<dbReference type="PANTHER" id="PTHR43498:SF1">
    <property type="entry name" value="COB--COM HETERODISULFIDE REDUCTASE IRON-SULFUR SUBUNIT A"/>
    <property type="match status" value="1"/>
</dbReference>
<dbReference type="Gene3D" id="3.50.50.60">
    <property type="entry name" value="FAD/NAD(P)-binding domain"/>
    <property type="match status" value="1"/>
</dbReference>
<evidence type="ECO:0000256" key="3">
    <source>
        <dbReference type="ARBA" id="ARBA00023002"/>
    </source>
</evidence>
<keyword evidence="3" id="KW-0560">Oxidoreductase</keyword>
<proteinExistence type="predicted"/>
<dbReference type="InterPro" id="IPR036188">
    <property type="entry name" value="FAD/NAD-bd_sf"/>
</dbReference>
<keyword evidence="1" id="KW-0004">4Fe-4S</keyword>
<dbReference type="InterPro" id="IPR016024">
    <property type="entry name" value="ARM-type_fold"/>
</dbReference>
<evidence type="ECO:0000256" key="1">
    <source>
        <dbReference type="ARBA" id="ARBA00022485"/>
    </source>
</evidence>
<keyword evidence="2" id="KW-0479">Metal-binding</keyword>
<keyword evidence="4" id="KW-0408">Iron</keyword>
<dbReference type="Pfam" id="PF13646">
    <property type="entry name" value="HEAT_2"/>
    <property type="match status" value="1"/>
</dbReference>
<dbReference type="Pfam" id="PF12831">
    <property type="entry name" value="FAD_oxidored"/>
    <property type="match status" value="2"/>
</dbReference>
<dbReference type="GO" id="GO:0046872">
    <property type="term" value="F:metal ion binding"/>
    <property type="evidence" value="ECO:0007669"/>
    <property type="project" value="UniProtKB-KW"/>
</dbReference>
<evidence type="ECO:0000256" key="4">
    <source>
        <dbReference type="ARBA" id="ARBA00023004"/>
    </source>
</evidence>
<evidence type="ECO:0000256" key="5">
    <source>
        <dbReference type="ARBA" id="ARBA00023014"/>
    </source>
</evidence>
<comment type="caution">
    <text evidence="6">The sequence shown here is derived from an EMBL/GenBank/DDBJ whole genome shotgun (WGS) entry which is preliminary data.</text>
</comment>
<dbReference type="PANTHER" id="PTHR43498">
    <property type="entry name" value="FERREDOXIN:COB-COM HETERODISULFIDE REDUCTASE SUBUNIT A"/>
    <property type="match status" value="1"/>
</dbReference>
<dbReference type="AlphaFoldDB" id="A0A2R5F0G6"/>
<accession>A0A2R5F0G6</accession>
<evidence type="ECO:0000256" key="2">
    <source>
        <dbReference type="ARBA" id="ARBA00022723"/>
    </source>
</evidence>
<dbReference type="Gene3D" id="1.25.10.10">
    <property type="entry name" value="Leucine-rich Repeat Variant"/>
    <property type="match status" value="1"/>
</dbReference>
<gene>
    <name evidence="6" type="ORF">PAT3040_03741</name>
</gene>
<dbReference type="RefSeq" id="WP_108993914.1">
    <property type="nucleotide sequence ID" value="NZ_BDQX01000196.1"/>
</dbReference>
<dbReference type="SUPFAM" id="SSF48371">
    <property type="entry name" value="ARM repeat"/>
    <property type="match status" value="1"/>
</dbReference>
<reference evidence="6 7" key="1">
    <citation type="submission" date="2017-08" db="EMBL/GenBank/DDBJ databases">
        <title>Substantial Increase in Enzyme Production by Combined Drug-Resistance Mutations in Paenibacillus agaridevorans.</title>
        <authorList>
            <person name="Tanaka Y."/>
            <person name="Funane K."/>
            <person name="Hosaka T."/>
            <person name="Shiwa Y."/>
            <person name="Fujita N."/>
            <person name="Miyazaki T."/>
            <person name="Yoshikawa H."/>
            <person name="Murakami K."/>
            <person name="Kasahara K."/>
            <person name="Inaoka T."/>
            <person name="Hiraga Y."/>
            <person name="Ochi K."/>
        </authorList>
    </citation>
    <scope>NUCLEOTIDE SEQUENCE [LARGE SCALE GENOMIC DNA]</scope>
    <source>
        <strain evidence="6 7">T-3040</strain>
    </source>
</reference>
<dbReference type="InterPro" id="IPR039650">
    <property type="entry name" value="HdrA-like"/>
</dbReference>
<dbReference type="SUPFAM" id="SSF51905">
    <property type="entry name" value="FAD/NAD(P)-binding domain"/>
    <property type="match status" value="1"/>
</dbReference>
<dbReference type="GO" id="GO:0051539">
    <property type="term" value="F:4 iron, 4 sulfur cluster binding"/>
    <property type="evidence" value="ECO:0007669"/>
    <property type="project" value="UniProtKB-KW"/>
</dbReference>
<keyword evidence="5" id="KW-0411">Iron-sulfur</keyword>
<name>A0A2R5F0G6_9BACL</name>
<sequence>MLLSQRMAGEVVAEEVGEVEFPLAYDIIVVGLGTSGSMALIAAAKRGLKALGIERLNSMGGMGTSGSVNGYYFGSQGGLYETLDREAAELSESVYAKSGAYNVEAKKYVLEQEAVLAGAELVFEASITGVYLEGKRAAGIQWIGPSGIRSAASKIIIDCTGDAEVCSMAGCATSVGRELDHRTQPFTSVKVYAANRKVSWINFDSGCTDQRDGEELSRAILFSHSQHLEEKYEDGKGRMLYLAPLLGIREGRLIEGEETIKLDHFFADRVTDEPLFYAYADIDKHGRDHAFESEELADWFVGSNLGAINVTVPVPLGAMIPRGFDGLMAAGRCLAVDHSLSTCVRMNRDMQKCGEAAATAAWLAINKGVPVKEVPYEDLVGYLAETGCYDPANDKGYQVAYPADRKPPQRIKWLEDLEEIRSGLASDSPGIAIWSAFRLGHAEVGAALREWLSDDDAYLRKHSAFALGLMGDEAALPELRGMLAERDAFQLKDCRKNNQMRGYMAIYLLGKLRDEGSIDELERLVCEPEELNKPIYQGVDTSDIFKPKKFNEIYFQFFSHAMMALLKIYGDRPGQRDRIGGILKRAVGHDAYISRITGQKPGTYHYSIAENMKLIVERKVV</sequence>
<keyword evidence="7" id="KW-1185">Reference proteome</keyword>
<evidence type="ECO:0000313" key="6">
    <source>
        <dbReference type="EMBL" id="GBG09111.1"/>
    </source>
</evidence>